<accession>Q4S647</accession>
<dbReference type="KEGG" id="tng:GSTEN00023452G001"/>
<evidence type="ECO:0000256" key="1">
    <source>
        <dbReference type="SAM" id="MobiDB-lite"/>
    </source>
</evidence>
<proteinExistence type="predicted"/>
<dbReference type="EMBL" id="CAAE01014729">
    <property type="protein sequence ID" value="CAG03885.1"/>
    <property type="molecule type" value="Genomic_DNA"/>
</dbReference>
<organism evidence="2">
    <name type="scientific">Tetraodon nigroviridis</name>
    <name type="common">Spotted green pufferfish</name>
    <name type="synonym">Chelonodon nigroviridis</name>
    <dbReference type="NCBI Taxonomy" id="99883"/>
    <lineage>
        <taxon>Eukaryota</taxon>
        <taxon>Metazoa</taxon>
        <taxon>Chordata</taxon>
        <taxon>Craniata</taxon>
        <taxon>Vertebrata</taxon>
        <taxon>Euteleostomi</taxon>
        <taxon>Actinopterygii</taxon>
        <taxon>Neopterygii</taxon>
        <taxon>Teleostei</taxon>
        <taxon>Neoteleostei</taxon>
        <taxon>Acanthomorphata</taxon>
        <taxon>Eupercaria</taxon>
        <taxon>Tetraodontiformes</taxon>
        <taxon>Tetradontoidea</taxon>
        <taxon>Tetraodontidae</taxon>
        <taxon>Tetraodon</taxon>
    </lineage>
</organism>
<sequence>MSLCLSSPERTSTAPTRTTSERCPQAPLSLGFKGLATQSLSTVREEMRACGGEITWAGQPRAGRLSDRLISRNSPRKKPLSAKGSR</sequence>
<feature type="compositionally biased region" description="Basic residues" evidence="1">
    <location>
        <begin position="74"/>
        <end position="86"/>
    </location>
</feature>
<name>Q4S647_TETNG</name>
<reference evidence="2" key="1">
    <citation type="journal article" date="2004" name="Nature">
        <title>Genome duplication in the teleost fish Tetraodon nigroviridis reveals the early vertebrate proto-karyotype.</title>
        <authorList>
            <person name="Jaillon O."/>
            <person name="Aury J.-M."/>
            <person name="Brunet F."/>
            <person name="Petit J.-L."/>
            <person name="Stange-Thomann N."/>
            <person name="Mauceli E."/>
            <person name="Bouneau L."/>
            <person name="Fischer C."/>
            <person name="Ozouf-Costaz C."/>
            <person name="Bernot A."/>
            <person name="Nicaud S."/>
            <person name="Jaffe D."/>
            <person name="Fisher S."/>
            <person name="Lutfalla G."/>
            <person name="Dossat C."/>
            <person name="Segurens B."/>
            <person name="Dasilva C."/>
            <person name="Salanoubat M."/>
            <person name="Levy M."/>
            <person name="Boudet N."/>
            <person name="Castellano S."/>
            <person name="Anthouard V."/>
            <person name="Jubin C."/>
            <person name="Castelli V."/>
            <person name="Katinka M."/>
            <person name="Vacherie B."/>
            <person name="Biemont C."/>
            <person name="Skalli Z."/>
            <person name="Cattolico L."/>
            <person name="Poulain J."/>
            <person name="De Berardinis V."/>
            <person name="Cruaud C."/>
            <person name="Duprat S."/>
            <person name="Brottier P."/>
            <person name="Coutanceau J.-P."/>
            <person name="Gouzy J."/>
            <person name="Parra G."/>
            <person name="Lardier G."/>
            <person name="Chapple C."/>
            <person name="McKernan K.J."/>
            <person name="McEwan P."/>
            <person name="Bosak S."/>
            <person name="Kellis M."/>
            <person name="Volff J.-N."/>
            <person name="Guigo R."/>
            <person name="Zody M.C."/>
            <person name="Mesirov J."/>
            <person name="Lindblad-Toh K."/>
            <person name="Birren B."/>
            <person name="Nusbaum C."/>
            <person name="Kahn D."/>
            <person name="Robinson-Rechavi M."/>
            <person name="Laudet V."/>
            <person name="Schachter V."/>
            <person name="Quetier F."/>
            <person name="Saurin W."/>
            <person name="Scarpelli C."/>
            <person name="Wincker P."/>
            <person name="Lander E.S."/>
            <person name="Weissenbach J."/>
            <person name="Roest Crollius H."/>
        </authorList>
    </citation>
    <scope>NUCLEOTIDE SEQUENCE [LARGE SCALE GENOMIC DNA]</scope>
</reference>
<reference evidence="2" key="2">
    <citation type="submission" date="2004-02" db="EMBL/GenBank/DDBJ databases">
        <authorList>
            <consortium name="Genoscope"/>
            <consortium name="Whitehead Institute Centre for Genome Research"/>
        </authorList>
    </citation>
    <scope>NUCLEOTIDE SEQUENCE</scope>
</reference>
<protein>
    <submittedName>
        <fullName evidence="2">(spotted green pufferfish) hypothetical protein</fullName>
    </submittedName>
</protein>
<feature type="compositionally biased region" description="Polar residues" evidence="1">
    <location>
        <begin position="1"/>
        <end position="22"/>
    </location>
</feature>
<dbReference type="AlphaFoldDB" id="Q4S647"/>
<evidence type="ECO:0000313" key="2">
    <source>
        <dbReference type="EMBL" id="CAG03885.1"/>
    </source>
</evidence>
<gene>
    <name evidence="2" type="ORF">GSTENG00023452001</name>
</gene>
<comment type="caution">
    <text evidence="2">The sequence shown here is derived from an EMBL/GenBank/DDBJ whole genome shotgun (WGS) entry which is preliminary data.</text>
</comment>
<feature type="region of interest" description="Disordered" evidence="1">
    <location>
        <begin position="61"/>
        <end position="86"/>
    </location>
</feature>
<feature type="region of interest" description="Disordered" evidence="1">
    <location>
        <begin position="1"/>
        <end position="25"/>
    </location>
</feature>